<evidence type="ECO:0000313" key="13">
    <source>
        <dbReference type="Proteomes" id="UP000094936"/>
    </source>
</evidence>
<comment type="similarity">
    <text evidence="2 10">Belongs to the disproportionating enzyme family.</text>
</comment>
<evidence type="ECO:0000313" key="12">
    <source>
        <dbReference type="EMBL" id="ODA33767.1"/>
    </source>
</evidence>
<evidence type="ECO:0000256" key="8">
    <source>
        <dbReference type="ARBA" id="ARBA00031423"/>
    </source>
</evidence>
<evidence type="ECO:0000256" key="3">
    <source>
        <dbReference type="ARBA" id="ARBA00012560"/>
    </source>
</evidence>
<feature type="domain" description="MalQ N-terminal beta-sandwich" evidence="11">
    <location>
        <begin position="64"/>
        <end position="155"/>
    </location>
</feature>
<dbReference type="STRING" id="1080227.A8L45_09045"/>
<keyword evidence="5 10" id="KW-0328">Glycosyltransferase</keyword>
<dbReference type="EC" id="2.4.1.25" evidence="3 10"/>
<evidence type="ECO:0000256" key="4">
    <source>
        <dbReference type="ARBA" id="ARBA00020295"/>
    </source>
</evidence>
<evidence type="ECO:0000256" key="5">
    <source>
        <dbReference type="ARBA" id="ARBA00022676"/>
    </source>
</evidence>
<evidence type="ECO:0000256" key="10">
    <source>
        <dbReference type="RuleBase" id="RU361207"/>
    </source>
</evidence>
<evidence type="ECO:0000259" key="11">
    <source>
        <dbReference type="Pfam" id="PF21226"/>
    </source>
</evidence>
<dbReference type="AlphaFoldDB" id="A0A1C3EKK6"/>
<evidence type="ECO:0000256" key="1">
    <source>
        <dbReference type="ARBA" id="ARBA00000439"/>
    </source>
</evidence>
<dbReference type="GO" id="GO:0004134">
    <property type="term" value="F:4-alpha-glucanotransferase activity"/>
    <property type="evidence" value="ECO:0007669"/>
    <property type="project" value="UniProtKB-EC"/>
</dbReference>
<comment type="caution">
    <text evidence="12">The sequence shown here is derived from an EMBL/GenBank/DDBJ whole genome shotgun (WGS) entry which is preliminary data.</text>
</comment>
<comment type="catalytic activity">
    <reaction evidence="1 10">
        <text>Transfers a segment of a (1-&gt;4)-alpha-D-glucan to a new position in an acceptor, which may be glucose or a (1-&gt;4)-alpha-D-glucan.</text>
        <dbReference type="EC" id="2.4.1.25"/>
    </reaction>
</comment>
<accession>A0A1C3EKK6</accession>
<evidence type="ECO:0000256" key="6">
    <source>
        <dbReference type="ARBA" id="ARBA00022679"/>
    </source>
</evidence>
<dbReference type="NCBIfam" id="TIGR00217">
    <property type="entry name" value="malQ"/>
    <property type="match status" value="1"/>
</dbReference>
<evidence type="ECO:0000256" key="7">
    <source>
        <dbReference type="ARBA" id="ARBA00023277"/>
    </source>
</evidence>
<dbReference type="PANTHER" id="PTHR32438:SF5">
    <property type="entry name" value="4-ALPHA-GLUCANOTRANSFERASE DPE1, CHLOROPLASTIC_AMYLOPLASTIC"/>
    <property type="match status" value="1"/>
</dbReference>
<dbReference type="EMBL" id="LYBM01000013">
    <property type="protein sequence ID" value="ODA33767.1"/>
    <property type="molecule type" value="Genomic_DNA"/>
</dbReference>
<dbReference type="GO" id="GO:0005975">
    <property type="term" value="P:carbohydrate metabolic process"/>
    <property type="evidence" value="ECO:0007669"/>
    <property type="project" value="InterPro"/>
</dbReference>
<proteinExistence type="inferred from homology"/>
<dbReference type="Proteomes" id="UP000094936">
    <property type="component" value="Unassembled WGS sequence"/>
</dbReference>
<dbReference type="InterPro" id="IPR003385">
    <property type="entry name" value="Glyco_hydro_77"/>
</dbReference>
<gene>
    <name evidence="12" type="ORF">A8L45_09045</name>
</gene>
<dbReference type="SUPFAM" id="SSF51445">
    <property type="entry name" value="(Trans)glycosidases"/>
    <property type="match status" value="1"/>
</dbReference>
<dbReference type="NCBIfam" id="NF008274">
    <property type="entry name" value="PRK11052.1"/>
    <property type="match status" value="1"/>
</dbReference>
<dbReference type="InterPro" id="IPR048458">
    <property type="entry name" value="MalQ_N"/>
</dbReference>
<evidence type="ECO:0000256" key="2">
    <source>
        <dbReference type="ARBA" id="ARBA00005684"/>
    </source>
</evidence>
<evidence type="ECO:0000256" key="9">
    <source>
        <dbReference type="ARBA" id="ARBA00031501"/>
    </source>
</evidence>
<dbReference type="Gene3D" id="3.20.20.80">
    <property type="entry name" value="Glycosidases"/>
    <property type="match status" value="1"/>
</dbReference>
<name>A0A1C3EKK6_9GAMM</name>
<protein>
    <recommendedName>
        <fullName evidence="4 10">4-alpha-glucanotransferase</fullName>
        <ecNumber evidence="3 10">2.4.1.25</ecNumber>
    </recommendedName>
    <alternativeName>
        <fullName evidence="8 10">Amylomaltase</fullName>
    </alternativeName>
    <alternativeName>
        <fullName evidence="9 10">Disproportionating enzyme</fullName>
    </alternativeName>
</protein>
<reference evidence="12 13" key="1">
    <citation type="submission" date="2016-05" db="EMBL/GenBank/DDBJ databases">
        <title>Genomic Taxonomy of the Vibrionaceae.</title>
        <authorList>
            <person name="Gomez-Gil B."/>
            <person name="Enciso-Ibarra J."/>
        </authorList>
    </citation>
    <scope>NUCLEOTIDE SEQUENCE [LARGE SCALE GENOMIC DNA]</scope>
    <source>
        <strain evidence="12 13">CAIM 1920</strain>
    </source>
</reference>
<keyword evidence="13" id="KW-1185">Reference proteome</keyword>
<dbReference type="InterPro" id="IPR017853">
    <property type="entry name" value="GH"/>
</dbReference>
<organism evidence="12 13">
    <name type="scientific">Veronia pacifica</name>
    <dbReference type="NCBI Taxonomy" id="1080227"/>
    <lineage>
        <taxon>Bacteria</taxon>
        <taxon>Pseudomonadati</taxon>
        <taxon>Pseudomonadota</taxon>
        <taxon>Gammaproteobacteria</taxon>
        <taxon>Vibrionales</taxon>
        <taxon>Vibrionaceae</taxon>
        <taxon>Veronia</taxon>
    </lineage>
</organism>
<dbReference type="Pfam" id="PF21226">
    <property type="entry name" value="MalQ_N"/>
    <property type="match status" value="1"/>
</dbReference>
<keyword evidence="6 10" id="KW-0808">Transferase</keyword>
<keyword evidence="7 10" id="KW-0119">Carbohydrate metabolism</keyword>
<dbReference type="PANTHER" id="PTHR32438">
    <property type="entry name" value="4-ALPHA-GLUCANOTRANSFERASE DPE1, CHLOROPLASTIC/AMYLOPLASTIC"/>
    <property type="match status" value="1"/>
</dbReference>
<sequence length="728" mass="81512">MDTTIEKVAVEAGIAGEYKDAWGRDAVVDKQTKEALLSALGYDLSSEKALLKSAEKKKNKEIIAPVTVFTQDAEKIFHLNLSKAARVSDFSWQLTTECGQKLSGDISSLLVSDGREANQPVTIALPDSLPMGYHSFQLRRKRRKSPIQMRLIIAPTQCYKPSVLRNGDKLWGASVQLYTLRSKNNWGIGDFSDLKALVASVAKHGGDFVGINPIHALFPATPESASPYSPSSRLWLNILYIDVQSVPEFLSSQHVQEYVNTEDFKEQLALIRDSEWVDYQGVTALKLPVLRLLFDEFKQLRDDTSRVQTFKDFIRDGGESLEQQALFDALHIELNQSTGNDAGDVWGWPVFPETLKHAKKPAVADFAKTHHEDIEFFMYLQWISQQQLELVHQEATDKGMKLGLYRDLAVGVCHSGAETWADEGGLVLDASIGAPPDALGPLGQVWGLPPFNPDYLENNAYQPFIELLRANMQYCGALRIDHILGLLRLWWVPKGRPACDGAYIYNKVNDLLSILALESHRYKCSVIGEDLGTVPDEIVSMLNNAGIHSYKVLFFETAKDGGYYSPQHYAPQSMATLCTHDMPTLKGFWHCEDLKLGEKLGLYNDQEELKVLYDGRAYNKQRLLDSLHWHVVLPDHIGHDAAYVPMDTALSHALHLHLAAGASSLFSVQLEDLLEMDSPVNVPGTCNEYPNWRRKLSVSLEEIFARSDINVLAEKLTKIRVEASRSDS</sequence>
<dbReference type="Pfam" id="PF02446">
    <property type="entry name" value="Glyco_hydro_77"/>
    <property type="match status" value="1"/>
</dbReference>